<evidence type="ECO:0000313" key="2">
    <source>
        <dbReference type="Proteomes" id="UP001196413"/>
    </source>
</evidence>
<keyword evidence="2" id="KW-1185">Reference proteome</keyword>
<dbReference type="GO" id="GO:0032051">
    <property type="term" value="F:clathrin light chain binding"/>
    <property type="evidence" value="ECO:0007669"/>
    <property type="project" value="TreeGrafter"/>
</dbReference>
<dbReference type="GO" id="GO:0030132">
    <property type="term" value="C:clathrin coat of coated pit"/>
    <property type="evidence" value="ECO:0007669"/>
    <property type="project" value="InterPro"/>
</dbReference>
<dbReference type="PANTHER" id="PTHR10292">
    <property type="entry name" value="CLATHRIN HEAVY CHAIN RELATED"/>
    <property type="match status" value="1"/>
</dbReference>
<accession>A0AAD5NBG5</accession>
<proteinExistence type="predicted"/>
<comment type="caution">
    <text evidence="1">The sequence shown here is derived from an EMBL/GenBank/DDBJ whole genome shotgun (WGS) entry which is preliminary data.</text>
</comment>
<dbReference type="GO" id="GO:0005198">
    <property type="term" value="F:structural molecule activity"/>
    <property type="evidence" value="ECO:0007669"/>
    <property type="project" value="InterPro"/>
</dbReference>
<protein>
    <submittedName>
        <fullName evidence="1">Clathrin heavy chain</fullName>
    </submittedName>
</protein>
<name>A0AAD5NBG5_PARTN</name>
<dbReference type="SUPFAM" id="SSF50989">
    <property type="entry name" value="Clathrin heavy-chain terminal domain"/>
    <property type="match status" value="1"/>
</dbReference>
<dbReference type="PANTHER" id="PTHR10292:SF1">
    <property type="entry name" value="CLATHRIN HEAVY CHAIN"/>
    <property type="match status" value="1"/>
</dbReference>
<dbReference type="Gene3D" id="2.130.10.110">
    <property type="entry name" value="Clathrin heavy-chain terminal domain"/>
    <property type="match status" value="1"/>
</dbReference>
<dbReference type="GO" id="GO:0005938">
    <property type="term" value="C:cell cortex"/>
    <property type="evidence" value="ECO:0007669"/>
    <property type="project" value="TreeGrafter"/>
</dbReference>
<evidence type="ECO:0000313" key="1">
    <source>
        <dbReference type="EMBL" id="KAJ1362594.1"/>
    </source>
</evidence>
<dbReference type="GO" id="GO:0045334">
    <property type="term" value="C:clathrin-coated endocytic vesicle"/>
    <property type="evidence" value="ECO:0007669"/>
    <property type="project" value="TreeGrafter"/>
</dbReference>
<dbReference type="AlphaFoldDB" id="A0AAD5NBG5"/>
<dbReference type="GO" id="GO:0006886">
    <property type="term" value="P:intracellular protein transport"/>
    <property type="evidence" value="ECO:0007669"/>
    <property type="project" value="InterPro"/>
</dbReference>
<dbReference type="Proteomes" id="UP001196413">
    <property type="component" value="Unassembled WGS sequence"/>
</dbReference>
<dbReference type="InterPro" id="IPR016025">
    <property type="entry name" value="Clathrin_H-chain_N"/>
</dbReference>
<sequence length="153" mass="17624">MALLPIKFHEHLQLTNVGIRPTEYLFRQCHYGIGQIHCHRRFSASCNYRSRRPTNPQRRPISADSVIMHPTAKIIALKSGKTLQIFNIELKAKVKAHQNSEDIIFWKWINEKTIALVSETAVYHWSIEGETAPVKMFDPASVSFRKPNNKLSS</sequence>
<dbReference type="GO" id="GO:0030130">
    <property type="term" value="C:clathrin coat of trans-Golgi network vesicle"/>
    <property type="evidence" value="ECO:0007669"/>
    <property type="project" value="InterPro"/>
</dbReference>
<dbReference type="GO" id="GO:0071439">
    <property type="term" value="C:clathrin complex"/>
    <property type="evidence" value="ECO:0007669"/>
    <property type="project" value="TreeGrafter"/>
</dbReference>
<organism evidence="1 2">
    <name type="scientific">Parelaphostrongylus tenuis</name>
    <name type="common">Meningeal worm</name>
    <dbReference type="NCBI Taxonomy" id="148309"/>
    <lineage>
        <taxon>Eukaryota</taxon>
        <taxon>Metazoa</taxon>
        <taxon>Ecdysozoa</taxon>
        <taxon>Nematoda</taxon>
        <taxon>Chromadorea</taxon>
        <taxon>Rhabditida</taxon>
        <taxon>Rhabditina</taxon>
        <taxon>Rhabditomorpha</taxon>
        <taxon>Strongyloidea</taxon>
        <taxon>Metastrongylidae</taxon>
        <taxon>Parelaphostrongylus</taxon>
    </lineage>
</organism>
<dbReference type="GO" id="GO:0006898">
    <property type="term" value="P:receptor-mediated endocytosis"/>
    <property type="evidence" value="ECO:0007669"/>
    <property type="project" value="TreeGrafter"/>
</dbReference>
<dbReference type="EMBL" id="JAHQIW010004490">
    <property type="protein sequence ID" value="KAJ1362594.1"/>
    <property type="molecule type" value="Genomic_DNA"/>
</dbReference>
<gene>
    <name evidence="1" type="primary">CHC1_7</name>
    <name evidence="1" type="ORF">KIN20_022201</name>
</gene>
<reference evidence="1" key="1">
    <citation type="submission" date="2021-06" db="EMBL/GenBank/DDBJ databases">
        <title>Parelaphostrongylus tenuis whole genome reference sequence.</title>
        <authorList>
            <person name="Garwood T.J."/>
            <person name="Larsen P.A."/>
            <person name="Fountain-Jones N.M."/>
            <person name="Garbe J.R."/>
            <person name="Macchietto M.G."/>
            <person name="Kania S.A."/>
            <person name="Gerhold R.W."/>
            <person name="Richards J.E."/>
            <person name="Wolf T.M."/>
        </authorList>
    </citation>
    <scope>NUCLEOTIDE SEQUENCE</scope>
    <source>
        <strain evidence="1">MNPRO001-30</strain>
        <tissue evidence="1">Meninges</tissue>
    </source>
</reference>